<sequence length="75" mass="8023">MNWHYTDLSVGNRVKRGPFEMDLPEAFVDYGGGGSSSNTNAAPAQAYPGSGAAYPKEQRYTKVDIVPAGKTATVR</sequence>
<accession>A0AAD4MQD9</accession>
<dbReference type="AlphaFoldDB" id="A0AAD4MQD9"/>
<name>A0AAD4MQD9_9BILA</name>
<organism evidence="2 3">
    <name type="scientific">Ditylenchus destructor</name>
    <dbReference type="NCBI Taxonomy" id="166010"/>
    <lineage>
        <taxon>Eukaryota</taxon>
        <taxon>Metazoa</taxon>
        <taxon>Ecdysozoa</taxon>
        <taxon>Nematoda</taxon>
        <taxon>Chromadorea</taxon>
        <taxon>Rhabditida</taxon>
        <taxon>Tylenchina</taxon>
        <taxon>Tylenchomorpha</taxon>
        <taxon>Sphaerularioidea</taxon>
        <taxon>Anguinidae</taxon>
        <taxon>Anguininae</taxon>
        <taxon>Ditylenchus</taxon>
    </lineage>
</organism>
<protein>
    <submittedName>
        <fullName evidence="2">Uncharacterized protein</fullName>
    </submittedName>
</protein>
<keyword evidence="3" id="KW-1185">Reference proteome</keyword>
<dbReference type="EMBL" id="JAKKPZ010000131">
    <property type="protein sequence ID" value="KAI1700911.1"/>
    <property type="molecule type" value="Genomic_DNA"/>
</dbReference>
<proteinExistence type="predicted"/>
<evidence type="ECO:0000313" key="3">
    <source>
        <dbReference type="Proteomes" id="UP001201812"/>
    </source>
</evidence>
<evidence type="ECO:0000256" key="1">
    <source>
        <dbReference type="SAM" id="MobiDB-lite"/>
    </source>
</evidence>
<evidence type="ECO:0000313" key="2">
    <source>
        <dbReference type="EMBL" id="KAI1700911.1"/>
    </source>
</evidence>
<gene>
    <name evidence="2" type="ORF">DdX_16407</name>
</gene>
<reference evidence="2" key="1">
    <citation type="submission" date="2022-01" db="EMBL/GenBank/DDBJ databases">
        <title>Genome Sequence Resource for Two Populations of Ditylenchus destructor, the Migratory Endoparasitic Phytonematode.</title>
        <authorList>
            <person name="Zhang H."/>
            <person name="Lin R."/>
            <person name="Xie B."/>
        </authorList>
    </citation>
    <scope>NUCLEOTIDE SEQUENCE</scope>
    <source>
        <strain evidence="2">BazhouSP</strain>
    </source>
</reference>
<comment type="caution">
    <text evidence="2">The sequence shown here is derived from an EMBL/GenBank/DDBJ whole genome shotgun (WGS) entry which is preliminary data.</text>
</comment>
<dbReference type="Proteomes" id="UP001201812">
    <property type="component" value="Unassembled WGS sequence"/>
</dbReference>
<feature type="region of interest" description="Disordered" evidence="1">
    <location>
        <begin position="33"/>
        <end position="53"/>
    </location>
</feature>